<gene>
    <name evidence="1" type="ORF">GCM10011322_08720</name>
</gene>
<dbReference type="Proteomes" id="UP000600449">
    <property type="component" value="Unassembled WGS sequence"/>
</dbReference>
<evidence type="ECO:0000313" key="2">
    <source>
        <dbReference type="Proteomes" id="UP000600449"/>
    </source>
</evidence>
<organism evidence="1 2">
    <name type="scientific">Salinarimonas ramus</name>
    <dbReference type="NCBI Taxonomy" id="690164"/>
    <lineage>
        <taxon>Bacteria</taxon>
        <taxon>Pseudomonadati</taxon>
        <taxon>Pseudomonadota</taxon>
        <taxon>Alphaproteobacteria</taxon>
        <taxon>Hyphomicrobiales</taxon>
        <taxon>Salinarimonadaceae</taxon>
        <taxon>Salinarimonas</taxon>
    </lineage>
</organism>
<sequence>MELAFEQLCNRFDRLLGRMHRAGDTQRGMIILDETSYETSLQALARDFRLMGHRWGQLRNLCDVPLFVNSQATRMIQYADMIAYALRRYYDKGDSSLFDLVAHRFDAEGGVLHGLVHYTPSGEECHCFTCRQRRT</sequence>
<comment type="caution">
    <text evidence="1">The sequence shown here is derived from an EMBL/GenBank/DDBJ whole genome shotgun (WGS) entry which is preliminary data.</text>
</comment>
<protein>
    <recommendedName>
        <fullName evidence="3">DUF3800 domain-containing protein</fullName>
    </recommendedName>
</protein>
<evidence type="ECO:0008006" key="3">
    <source>
        <dbReference type="Google" id="ProtNLM"/>
    </source>
</evidence>
<dbReference type="InterPro" id="IPR024524">
    <property type="entry name" value="DUF3800"/>
</dbReference>
<evidence type="ECO:0000313" key="1">
    <source>
        <dbReference type="EMBL" id="GGK24325.1"/>
    </source>
</evidence>
<keyword evidence="2" id="KW-1185">Reference proteome</keyword>
<dbReference type="EMBL" id="BMMF01000002">
    <property type="protein sequence ID" value="GGK24325.1"/>
    <property type="molecule type" value="Genomic_DNA"/>
</dbReference>
<dbReference type="Pfam" id="PF12686">
    <property type="entry name" value="DUF3800"/>
    <property type="match status" value="1"/>
</dbReference>
<reference evidence="1 2" key="1">
    <citation type="journal article" date="2014" name="Int. J. Syst. Evol. Microbiol.">
        <title>Complete genome sequence of Corynebacterium casei LMG S-19264T (=DSM 44701T), isolated from a smear-ripened cheese.</title>
        <authorList>
            <consortium name="US DOE Joint Genome Institute (JGI-PGF)"/>
            <person name="Walter F."/>
            <person name="Albersmeier A."/>
            <person name="Kalinowski J."/>
            <person name="Ruckert C."/>
        </authorList>
    </citation>
    <scope>NUCLEOTIDE SEQUENCE [LARGE SCALE GENOMIC DNA]</scope>
    <source>
        <strain evidence="1 2">CGMCC 1.9161</strain>
    </source>
</reference>
<proteinExistence type="predicted"/>
<name>A0A917V216_9HYPH</name>
<dbReference type="AlphaFoldDB" id="A0A917V216"/>
<accession>A0A917V216</accession>